<comment type="caution">
    <text evidence="3">The sequence shown here is derived from an EMBL/GenBank/DDBJ whole genome shotgun (WGS) entry which is preliminary data.</text>
</comment>
<feature type="coiled-coil region" evidence="1">
    <location>
        <begin position="123"/>
        <end position="307"/>
    </location>
</feature>
<evidence type="ECO:0000256" key="1">
    <source>
        <dbReference type="SAM" id="Coils"/>
    </source>
</evidence>
<dbReference type="InParanoid" id="H0EW37"/>
<protein>
    <submittedName>
        <fullName evidence="3">Uncharacterized protein</fullName>
    </submittedName>
</protein>
<keyword evidence="4" id="KW-1185">Reference proteome</keyword>
<name>H0EW37_GLAL7</name>
<feature type="region of interest" description="Disordered" evidence="2">
    <location>
        <begin position="33"/>
        <end position="86"/>
    </location>
</feature>
<evidence type="ECO:0000256" key="2">
    <source>
        <dbReference type="SAM" id="MobiDB-lite"/>
    </source>
</evidence>
<reference evidence="3 4" key="1">
    <citation type="journal article" date="2012" name="Eukaryot. Cell">
        <title>Genome sequence of the fungus Glarea lozoyensis: the first genome sequence of a species from the Helotiaceae family.</title>
        <authorList>
            <person name="Youssar L."/>
            <person name="Gruening B.A."/>
            <person name="Erxleben A."/>
            <person name="Guenther S."/>
            <person name="Huettel W."/>
        </authorList>
    </citation>
    <scope>NUCLEOTIDE SEQUENCE [LARGE SCALE GENOMIC DNA]</scope>
    <source>
        <strain evidence="4">ATCC 74030 / MF5533</strain>
    </source>
</reference>
<sequence>MGRSPNHRFSVTRDRTVTPFESVLDSIKQYMPHPFLKPTKRQVPLKEKTTSNAYGERDRGRNRDLTSAIRNDGEDDEISEGQESPDVTDLEIDQYLAVVEDLRMKLDASQMATETALVFYGKHQAEIQKVDTTREQLKQMTEKCSDYRIVINNLQQFEGEKERELARKKAAIDEDRRKLDSLKEQATKYMQKLEEEKREFENTKITKEAKQVLKLQEKKAELEREHNKRYDERVADLEKAIKKSQDDDKKKITDLQSRNDELVKDVEEQRRRLKDAEKRCKDVEKLRSLSETEVEDLSQKLKMALNEFGLCASTSEYLILMLRYTTRSRK</sequence>
<evidence type="ECO:0000313" key="3">
    <source>
        <dbReference type="EMBL" id="EHK97244.1"/>
    </source>
</evidence>
<keyword evidence="1" id="KW-0175">Coiled coil</keyword>
<organism evidence="3 4">
    <name type="scientific">Glarea lozoyensis (strain ATCC 74030 / MF5533)</name>
    <dbReference type="NCBI Taxonomy" id="1104152"/>
    <lineage>
        <taxon>Eukaryota</taxon>
        <taxon>Fungi</taxon>
        <taxon>Dikarya</taxon>
        <taxon>Ascomycota</taxon>
        <taxon>Pezizomycotina</taxon>
        <taxon>Leotiomycetes</taxon>
        <taxon>Helotiales</taxon>
        <taxon>Helotiaceae</taxon>
        <taxon>Glarea</taxon>
    </lineage>
</organism>
<dbReference type="AlphaFoldDB" id="H0EW37"/>
<dbReference type="EMBL" id="AGUE01000200">
    <property type="protein sequence ID" value="EHK97244.1"/>
    <property type="molecule type" value="Genomic_DNA"/>
</dbReference>
<dbReference type="Proteomes" id="UP000005446">
    <property type="component" value="Unassembled WGS sequence"/>
</dbReference>
<evidence type="ECO:0000313" key="4">
    <source>
        <dbReference type="Proteomes" id="UP000005446"/>
    </source>
</evidence>
<feature type="compositionally biased region" description="Basic and acidic residues" evidence="2">
    <location>
        <begin position="44"/>
        <end position="64"/>
    </location>
</feature>
<proteinExistence type="predicted"/>
<dbReference type="OrthoDB" id="5380572at2759"/>
<gene>
    <name evidence="3" type="ORF">M7I_6974</name>
</gene>
<dbReference type="HOGENOM" id="CLU_842119_0_0_1"/>
<accession>H0EW37</accession>